<dbReference type="PANTHER" id="PTHR46517:SF1">
    <property type="entry name" value="FRUCTOSE-2,6-BISPHOSPHATASE TIGAR"/>
    <property type="match status" value="1"/>
</dbReference>
<name>A0A9P5TZI5_9AGAR</name>
<protein>
    <submittedName>
        <fullName evidence="4">Histidine phosphatase superfamily</fullName>
    </submittedName>
</protein>
<organism evidence="4 5">
    <name type="scientific">Rhodocollybia butyracea</name>
    <dbReference type="NCBI Taxonomy" id="206335"/>
    <lineage>
        <taxon>Eukaryota</taxon>
        <taxon>Fungi</taxon>
        <taxon>Dikarya</taxon>
        <taxon>Basidiomycota</taxon>
        <taxon>Agaricomycotina</taxon>
        <taxon>Agaricomycetes</taxon>
        <taxon>Agaricomycetidae</taxon>
        <taxon>Agaricales</taxon>
        <taxon>Marasmiineae</taxon>
        <taxon>Omphalotaceae</taxon>
        <taxon>Rhodocollybia</taxon>
    </lineage>
</organism>
<keyword evidence="5" id="KW-1185">Reference proteome</keyword>
<dbReference type="EMBL" id="JADNRY010000297">
    <property type="protein sequence ID" value="KAF9059508.1"/>
    <property type="molecule type" value="Genomic_DNA"/>
</dbReference>
<accession>A0A9P5TZI5</accession>
<dbReference type="PROSITE" id="PS00175">
    <property type="entry name" value="PG_MUTASE"/>
    <property type="match status" value="1"/>
</dbReference>
<dbReference type="SMART" id="SM00855">
    <property type="entry name" value="PGAM"/>
    <property type="match status" value="1"/>
</dbReference>
<evidence type="ECO:0000256" key="2">
    <source>
        <dbReference type="PIRSR" id="PIRSR613078-1"/>
    </source>
</evidence>
<dbReference type="GO" id="GO:0004331">
    <property type="term" value="F:fructose-2,6-bisphosphate 2-phosphatase activity"/>
    <property type="evidence" value="ECO:0007669"/>
    <property type="project" value="TreeGrafter"/>
</dbReference>
<feature type="binding site" evidence="3">
    <location>
        <position position="60"/>
    </location>
    <ligand>
        <name>substrate</name>
    </ligand>
</feature>
<evidence type="ECO:0000256" key="3">
    <source>
        <dbReference type="PIRSR" id="PIRSR613078-2"/>
    </source>
</evidence>
<gene>
    <name evidence="4" type="ORF">BDP27DRAFT_1341360</name>
</gene>
<dbReference type="GO" id="GO:0045820">
    <property type="term" value="P:negative regulation of glycolytic process"/>
    <property type="evidence" value="ECO:0007669"/>
    <property type="project" value="TreeGrafter"/>
</dbReference>
<evidence type="ECO:0000313" key="5">
    <source>
        <dbReference type="Proteomes" id="UP000772434"/>
    </source>
</evidence>
<dbReference type="GO" id="GO:0005829">
    <property type="term" value="C:cytosol"/>
    <property type="evidence" value="ECO:0007669"/>
    <property type="project" value="TreeGrafter"/>
</dbReference>
<dbReference type="AlphaFoldDB" id="A0A9P5TZI5"/>
<comment type="caution">
    <text evidence="4">The sequence shown here is derived from an EMBL/GenBank/DDBJ whole genome shotgun (WGS) entry which is preliminary data.</text>
</comment>
<evidence type="ECO:0000313" key="4">
    <source>
        <dbReference type="EMBL" id="KAF9059508.1"/>
    </source>
</evidence>
<dbReference type="OrthoDB" id="354304at2759"/>
<dbReference type="Proteomes" id="UP000772434">
    <property type="component" value="Unassembled WGS sequence"/>
</dbReference>
<dbReference type="Gene3D" id="3.40.50.1240">
    <property type="entry name" value="Phosphoglycerate mutase-like"/>
    <property type="match status" value="1"/>
</dbReference>
<dbReference type="Pfam" id="PF00300">
    <property type="entry name" value="His_Phos_1"/>
    <property type="match status" value="2"/>
</dbReference>
<dbReference type="InterPro" id="IPR013078">
    <property type="entry name" value="His_Pase_superF_clade-1"/>
</dbReference>
<keyword evidence="1" id="KW-0378">Hydrolase</keyword>
<feature type="binding site" evidence="3">
    <location>
        <begin position="10"/>
        <end position="17"/>
    </location>
    <ligand>
        <name>substrate</name>
    </ligand>
</feature>
<dbReference type="InterPro" id="IPR051695">
    <property type="entry name" value="Phosphoglycerate_Mutase"/>
</dbReference>
<dbReference type="PANTHER" id="PTHR46517">
    <property type="entry name" value="FRUCTOSE-2,6-BISPHOSPHATASE TIGAR"/>
    <property type="match status" value="1"/>
</dbReference>
<dbReference type="SUPFAM" id="SSF53254">
    <property type="entry name" value="Phosphoglycerate mutase-like"/>
    <property type="match status" value="1"/>
</dbReference>
<dbReference type="CDD" id="cd07067">
    <property type="entry name" value="HP_PGM_like"/>
    <property type="match status" value="1"/>
</dbReference>
<evidence type="ECO:0000256" key="1">
    <source>
        <dbReference type="ARBA" id="ARBA00022801"/>
    </source>
</evidence>
<dbReference type="GO" id="GO:0043456">
    <property type="term" value="P:regulation of pentose-phosphate shunt"/>
    <property type="evidence" value="ECO:0007669"/>
    <property type="project" value="TreeGrafter"/>
</dbReference>
<feature type="active site" description="Proton donor/acceptor" evidence="2">
    <location>
        <position position="103"/>
    </location>
</feature>
<reference evidence="4" key="1">
    <citation type="submission" date="2020-11" db="EMBL/GenBank/DDBJ databases">
        <authorList>
            <consortium name="DOE Joint Genome Institute"/>
            <person name="Ahrendt S."/>
            <person name="Riley R."/>
            <person name="Andreopoulos W."/>
            <person name="Labutti K."/>
            <person name="Pangilinan J."/>
            <person name="Ruiz-Duenas F.J."/>
            <person name="Barrasa J.M."/>
            <person name="Sanchez-Garcia M."/>
            <person name="Camarero S."/>
            <person name="Miyauchi S."/>
            <person name="Serrano A."/>
            <person name="Linde D."/>
            <person name="Babiker R."/>
            <person name="Drula E."/>
            <person name="Ayuso-Fernandez I."/>
            <person name="Pacheco R."/>
            <person name="Padilla G."/>
            <person name="Ferreira P."/>
            <person name="Barriuso J."/>
            <person name="Kellner H."/>
            <person name="Castanera R."/>
            <person name="Alfaro M."/>
            <person name="Ramirez L."/>
            <person name="Pisabarro A.G."/>
            <person name="Kuo A."/>
            <person name="Tritt A."/>
            <person name="Lipzen A."/>
            <person name="He G."/>
            <person name="Yan M."/>
            <person name="Ng V."/>
            <person name="Cullen D."/>
            <person name="Martin F."/>
            <person name="Rosso M.-N."/>
            <person name="Henrissat B."/>
            <person name="Hibbett D."/>
            <person name="Martinez A.T."/>
            <person name="Grigoriev I.V."/>
        </authorList>
    </citation>
    <scope>NUCLEOTIDE SEQUENCE</scope>
    <source>
        <strain evidence="4">AH 40177</strain>
    </source>
</reference>
<sequence>MIVARVYIVRHGETDENRAHIIQGQREYLLNQAGREQAAMAIDAFSKVDLDFALTSDLKRAAEVRSSKLYNRMRYILIRHRDYCKRHPRREKILVKRTESLRERCLGKLEGKHLSERRNYTDDETAESPESFAVRALDWWDTTVKELTEAPGKKPYEVLVVSHGGFISALVKNLISTGRVETEPNQVTNWICFNLSITKIEVEEGSKARLVTYSDISHLKASDLVTYNADVLKEAGLST</sequence>
<feature type="active site" description="Tele-phosphohistidine intermediate" evidence="2">
    <location>
        <position position="11"/>
    </location>
</feature>
<dbReference type="InterPro" id="IPR001345">
    <property type="entry name" value="PG/BPGM_mutase_AS"/>
</dbReference>
<proteinExistence type="predicted"/>
<dbReference type="InterPro" id="IPR029033">
    <property type="entry name" value="His_PPase_superfam"/>
</dbReference>